<evidence type="ECO:0000313" key="3">
    <source>
        <dbReference type="Proteomes" id="UP001602058"/>
    </source>
</evidence>
<dbReference type="InterPro" id="IPR036388">
    <property type="entry name" value="WH-like_DNA-bd_sf"/>
</dbReference>
<comment type="caution">
    <text evidence="2">The sequence shown here is derived from an EMBL/GenBank/DDBJ whole genome shotgun (WGS) entry which is preliminary data.</text>
</comment>
<dbReference type="Gene3D" id="3.30.420.40">
    <property type="match status" value="2"/>
</dbReference>
<accession>A0ABW6UT06</accession>
<organism evidence="2 3">
    <name type="scientific">Streptomyces bluensis</name>
    <dbReference type="NCBI Taxonomy" id="33897"/>
    <lineage>
        <taxon>Bacteria</taxon>
        <taxon>Bacillati</taxon>
        <taxon>Actinomycetota</taxon>
        <taxon>Actinomycetes</taxon>
        <taxon>Kitasatosporales</taxon>
        <taxon>Streptomycetaceae</taxon>
        <taxon>Streptomyces</taxon>
    </lineage>
</organism>
<sequence>MSGKKSSASTRQIREVNLRAVLHDIWDSGPLTGSDLIASTGLTRATVHDVCEDLARRGWIHEVENQREHGDYRLGRPARRYSFQPLAGVLVGVDCGWLGAVATVTDLRGRALARHDRAFSSPAHSAEERLEVLSRTILEALRTASLDASQVLAVAVGVPAPVDVDGRTVGTLNEVWERMNPNIVEHLAQRHDWTVLVDNDANLAALAEGWRGAGRGIRNFVTLLTDEAIGAGIVEEGGLLRGARGGAGEMRYLDLVEGVGSATGLAELSREWAREAVRDPGTHPASSLRKLAPEDIDAEAVFAAAAAADPLATDVVERLGARCARIVSTLTTLLDTDRIVLAGALSGSYAGILQIIERDLPRYVHPPLPVVAASELGDEVVSIGAVRRALDHVREQALEIDLPIPQSVPAPAHPS</sequence>
<dbReference type="CDD" id="cd23763">
    <property type="entry name" value="ASKHA_ATPase_ROK"/>
    <property type="match status" value="1"/>
</dbReference>
<dbReference type="SUPFAM" id="SSF53067">
    <property type="entry name" value="Actin-like ATPase domain"/>
    <property type="match status" value="1"/>
</dbReference>
<keyword evidence="3" id="KW-1185">Reference proteome</keyword>
<dbReference type="PANTHER" id="PTHR18964:SF149">
    <property type="entry name" value="BIFUNCTIONAL UDP-N-ACETYLGLUCOSAMINE 2-EPIMERASE_N-ACETYLMANNOSAMINE KINASE"/>
    <property type="match status" value="1"/>
</dbReference>
<dbReference type="InterPro" id="IPR043129">
    <property type="entry name" value="ATPase_NBD"/>
</dbReference>
<comment type="similarity">
    <text evidence="1">Belongs to the ROK (NagC/XylR) family.</text>
</comment>
<dbReference type="Proteomes" id="UP001602058">
    <property type="component" value="Unassembled WGS sequence"/>
</dbReference>
<dbReference type="Pfam" id="PF00480">
    <property type="entry name" value="ROK"/>
    <property type="match status" value="1"/>
</dbReference>
<protein>
    <submittedName>
        <fullName evidence="2">ROK family transcriptional regulator</fullName>
    </submittedName>
</protein>
<dbReference type="EMBL" id="JBIAWJ010000027">
    <property type="protein sequence ID" value="MFF4526604.1"/>
    <property type="molecule type" value="Genomic_DNA"/>
</dbReference>
<dbReference type="InterPro" id="IPR036390">
    <property type="entry name" value="WH_DNA-bd_sf"/>
</dbReference>
<dbReference type="SUPFAM" id="SSF46785">
    <property type="entry name" value="Winged helix' DNA-binding domain"/>
    <property type="match status" value="1"/>
</dbReference>
<gene>
    <name evidence="2" type="ORF">ACFY1D_35015</name>
</gene>
<evidence type="ECO:0000313" key="2">
    <source>
        <dbReference type="EMBL" id="MFF4526604.1"/>
    </source>
</evidence>
<reference evidence="2 3" key="1">
    <citation type="submission" date="2024-10" db="EMBL/GenBank/DDBJ databases">
        <title>The Natural Products Discovery Center: Release of the First 8490 Sequenced Strains for Exploring Actinobacteria Biosynthetic Diversity.</title>
        <authorList>
            <person name="Kalkreuter E."/>
            <person name="Kautsar S.A."/>
            <person name="Yang D."/>
            <person name="Bader C.D."/>
            <person name="Teijaro C.N."/>
            <person name="Fluegel L."/>
            <person name="Davis C.M."/>
            <person name="Simpson J.R."/>
            <person name="Lauterbach L."/>
            <person name="Steele A.D."/>
            <person name="Gui C."/>
            <person name="Meng S."/>
            <person name="Li G."/>
            <person name="Viehrig K."/>
            <person name="Ye F."/>
            <person name="Su P."/>
            <person name="Kiefer A.F."/>
            <person name="Nichols A."/>
            <person name="Cepeda A.J."/>
            <person name="Yan W."/>
            <person name="Fan B."/>
            <person name="Jiang Y."/>
            <person name="Adhikari A."/>
            <person name="Zheng C.-J."/>
            <person name="Schuster L."/>
            <person name="Cowan T.M."/>
            <person name="Smanski M.J."/>
            <person name="Chevrette M.G."/>
            <person name="De Carvalho L.P.S."/>
            <person name="Shen B."/>
        </authorList>
    </citation>
    <scope>NUCLEOTIDE SEQUENCE [LARGE SCALE GENOMIC DNA]</scope>
    <source>
        <strain evidence="2 3">NPDC001390</strain>
    </source>
</reference>
<dbReference type="PANTHER" id="PTHR18964">
    <property type="entry name" value="ROK (REPRESSOR, ORF, KINASE) FAMILY"/>
    <property type="match status" value="1"/>
</dbReference>
<proteinExistence type="inferred from homology"/>
<evidence type="ECO:0000256" key="1">
    <source>
        <dbReference type="ARBA" id="ARBA00006479"/>
    </source>
</evidence>
<dbReference type="RefSeq" id="WP_351084823.1">
    <property type="nucleotide sequence ID" value="NZ_JBEOZG010000028.1"/>
</dbReference>
<dbReference type="InterPro" id="IPR000600">
    <property type="entry name" value="ROK"/>
</dbReference>
<dbReference type="Gene3D" id="1.10.10.10">
    <property type="entry name" value="Winged helix-like DNA-binding domain superfamily/Winged helix DNA-binding domain"/>
    <property type="match status" value="1"/>
</dbReference>
<name>A0ABW6UT06_9ACTN</name>